<comment type="caution">
    <text evidence="1">The sequence shown here is derived from an EMBL/GenBank/DDBJ whole genome shotgun (WGS) entry which is preliminary data.</text>
</comment>
<protein>
    <submittedName>
        <fullName evidence="1">Uncharacterized protein</fullName>
    </submittedName>
</protein>
<gene>
    <name evidence="1" type="ORF">EQG79_27730</name>
</gene>
<keyword evidence="2" id="KW-1185">Reference proteome</keyword>
<dbReference type="RefSeq" id="WP_077922035.1">
    <property type="nucleotide sequence ID" value="NZ_SBLB01000011.1"/>
</dbReference>
<name>A0A4Q2UHF7_9BACT</name>
<dbReference type="EMBL" id="SBLB01000011">
    <property type="protein sequence ID" value="RYC66895.1"/>
    <property type="molecule type" value="Genomic_DNA"/>
</dbReference>
<reference evidence="1 2" key="1">
    <citation type="submission" date="2019-01" db="EMBL/GenBank/DDBJ databases">
        <title>Spirosoma flava sp. nov., a propanil-degrading bacterium isolated from herbicide-contaminated soil.</title>
        <authorList>
            <person name="Zhang L."/>
            <person name="Jiang J.-D."/>
        </authorList>
    </citation>
    <scope>NUCLEOTIDE SEQUENCE [LARGE SCALE GENOMIC DNA]</scope>
    <source>
        <strain evidence="1 2">TY50</strain>
    </source>
</reference>
<proteinExistence type="predicted"/>
<organism evidence="1 2">
    <name type="scientific">Spirosoma sordidisoli</name>
    <dbReference type="NCBI Taxonomy" id="2502893"/>
    <lineage>
        <taxon>Bacteria</taxon>
        <taxon>Pseudomonadati</taxon>
        <taxon>Bacteroidota</taxon>
        <taxon>Cytophagia</taxon>
        <taxon>Cytophagales</taxon>
        <taxon>Cytophagaceae</taxon>
        <taxon>Spirosoma</taxon>
    </lineage>
</organism>
<accession>A0A4Q2UHF7</accession>
<evidence type="ECO:0000313" key="2">
    <source>
        <dbReference type="Proteomes" id="UP000290407"/>
    </source>
</evidence>
<dbReference type="Proteomes" id="UP000290407">
    <property type="component" value="Unassembled WGS sequence"/>
</dbReference>
<dbReference type="AlphaFoldDB" id="A0A4Q2UHF7"/>
<evidence type="ECO:0000313" key="1">
    <source>
        <dbReference type="EMBL" id="RYC66895.1"/>
    </source>
</evidence>
<sequence>MKPAKYRQLTEVHLLHRIWRNELELALQEVNFWEELLGTLNEITVAGAEADTTWTAELSQLHHFRRLSKRLLHEIDTLESEVAKGVRLGRILDAETRLDHQYLRNEMDSFHADFRTFKTDIRRYMTELPAFQ</sequence>